<evidence type="ECO:0000313" key="2">
    <source>
        <dbReference type="Proteomes" id="UP000323011"/>
    </source>
</evidence>
<keyword evidence="2" id="KW-1185">Reference proteome</keyword>
<accession>A0A5A8CG12</accession>
<organism evidence="1 2">
    <name type="scientific">Cafeteria roenbergensis</name>
    <name type="common">Marine flagellate</name>
    <dbReference type="NCBI Taxonomy" id="33653"/>
    <lineage>
        <taxon>Eukaryota</taxon>
        <taxon>Sar</taxon>
        <taxon>Stramenopiles</taxon>
        <taxon>Bigyra</taxon>
        <taxon>Opalozoa</taxon>
        <taxon>Bicosoecida</taxon>
        <taxon>Cafeteriaceae</taxon>
        <taxon>Cafeteria</taxon>
    </lineage>
</organism>
<gene>
    <name evidence="1" type="ORF">FNF29_04385</name>
</gene>
<evidence type="ECO:0000313" key="1">
    <source>
        <dbReference type="EMBL" id="KAA0151698.1"/>
    </source>
</evidence>
<dbReference type="AlphaFoldDB" id="A0A5A8CG12"/>
<proteinExistence type="predicted"/>
<protein>
    <submittedName>
        <fullName evidence="1">Uncharacterized protein</fullName>
    </submittedName>
</protein>
<dbReference type="EMBL" id="VLTN01000025">
    <property type="protein sequence ID" value="KAA0151698.1"/>
    <property type="molecule type" value="Genomic_DNA"/>
</dbReference>
<sequence length="394" mass="41501">MEAPEALVQEVAALVLEALIDASVDAVAVGCSLLSVTAIKLAVASVQDRAERNARRKAQSVFANACTAADQGGNHSSELLTPIGLMVTEPLYGIVLPTAERVARQAASAREASSWRHPALRVMGNFAVGLAGGAPIAWALCSPQDYCIAGWAATWEPLMFELGEMLRLQRLDATASGIQQRRYIVAGMRARALRDWEEDATIAELVDGPRRDRRASGSRMAAGAVLVRPQPLPLVTDRGERVAPAREPAACGIPFDSAAALETVAIGWKPARIARALLAAAASGAACIAGLATAASLMAEPAQALRLRAGLLNNSEWWLGPLRLPLPRAAGRPWAMVLASVIVAGIVMLPQGQRAQAEWPGDEPGEGVMTLLHVLRFGHDAVIPDEAVALLEAS</sequence>
<reference evidence="1 2" key="1">
    <citation type="submission" date="2019-07" db="EMBL/GenBank/DDBJ databases">
        <title>Genomes of Cafeteria roenbergensis.</title>
        <authorList>
            <person name="Fischer M.G."/>
            <person name="Hackl T."/>
            <person name="Roman M."/>
        </authorList>
    </citation>
    <scope>NUCLEOTIDE SEQUENCE [LARGE SCALE GENOMIC DNA]</scope>
    <source>
        <strain evidence="1 2">BVI</strain>
    </source>
</reference>
<name>A0A5A8CG12_CAFRO</name>
<dbReference type="Proteomes" id="UP000323011">
    <property type="component" value="Unassembled WGS sequence"/>
</dbReference>
<comment type="caution">
    <text evidence="1">The sequence shown here is derived from an EMBL/GenBank/DDBJ whole genome shotgun (WGS) entry which is preliminary data.</text>
</comment>